<evidence type="ECO:0000259" key="2">
    <source>
        <dbReference type="PROSITE" id="PS51205"/>
    </source>
</evidence>
<dbReference type="EMBL" id="KI913961">
    <property type="protein sequence ID" value="ETW02572.1"/>
    <property type="molecule type" value="Genomic_DNA"/>
</dbReference>
<dbReference type="Pfam" id="PF02204">
    <property type="entry name" value="VPS9"/>
    <property type="match status" value="1"/>
</dbReference>
<dbReference type="PANTHER" id="PTHR23101:SF25">
    <property type="entry name" value="GTPASE-ACTIVATING PROTEIN AND VPS9 DOMAIN-CONTAINING PROTEIN 1"/>
    <property type="match status" value="1"/>
</dbReference>
<feature type="compositionally biased region" description="Acidic residues" evidence="1">
    <location>
        <begin position="46"/>
        <end position="64"/>
    </location>
</feature>
<dbReference type="PROSITE" id="PS51205">
    <property type="entry name" value="VPS9"/>
    <property type="match status" value="1"/>
</dbReference>
<protein>
    <recommendedName>
        <fullName evidence="2">VPS9 domain-containing protein</fullName>
    </recommendedName>
</protein>
<dbReference type="Gene3D" id="1.20.1050.80">
    <property type="entry name" value="VPS9 domain"/>
    <property type="match status" value="1"/>
</dbReference>
<dbReference type="eggNOG" id="KOG2319">
    <property type="taxonomic scope" value="Eukaryota"/>
</dbReference>
<feature type="domain" description="VPS9" evidence="2">
    <location>
        <begin position="436"/>
        <end position="580"/>
    </location>
</feature>
<dbReference type="AlphaFoldDB" id="A0A024U9K7"/>
<dbReference type="STRING" id="157072.A0A024U9K7"/>
<dbReference type="OrthoDB" id="300289at2759"/>
<accession>A0A024U9K7</accession>
<feature type="region of interest" description="Disordered" evidence="1">
    <location>
        <begin position="27"/>
        <end position="65"/>
    </location>
</feature>
<sequence>MAEAQPEMSEARLTRLMRQKDVVQRDGMKKVIQPKLDEMDRVSTDSSDDNQDEVEEADGVDDGEGVTMEDKYMSELQFLRNQVQDLQGALKARDMELFQLRERYDLLLVAVEQQDETIAAIYATTNTASSDAHLQQYSALRESSMLSSAPSPPCVKRTAKEMLLGHLDSMGFDADSVGLVLEAFHDTTVPPASPSTRSSAVGSGATDLAALNSALDQLLNTDATSGSQVQQSSSSATTIMPAYANKSGFLRPAVRRHSSKRLSVSDFGLFNHESAEDILQPTEERRQSDPLFAGMDEYADTSNQPLVQAKIKRDKQDEELEELSYSVFLERLSLPGSKDIVEAIRRFVGSVLGPRGDGCPPTSAHFVDYIFYGHESFQQRCEEFFRSIDETLATHPAWRHAPERILRHARDGIEKYVMDKLADVPLHKLRESAAWKAEDAALWRRMQVLSQFVTPDMLDIKPSMRNEVVWSIAQDELRHINEYRSPGDKINCIVRCCSIIFSVLNLARGSDVMSRPGADDFLPVFIYLVLHSQVPSLVSNAEYIAAYRNPADLMSKAGYCFVNLRSAIEFILVLDASMLSIDETEFNSRFAAAEATVSSSSATPPSRLTDEATVKFD</sequence>
<dbReference type="InterPro" id="IPR003123">
    <property type="entry name" value="VPS9"/>
</dbReference>
<feature type="compositionally biased region" description="Basic and acidic residues" evidence="1">
    <location>
        <begin position="27"/>
        <end position="43"/>
    </location>
</feature>
<organism evidence="3">
    <name type="scientific">Aphanomyces invadans</name>
    <dbReference type="NCBI Taxonomy" id="157072"/>
    <lineage>
        <taxon>Eukaryota</taxon>
        <taxon>Sar</taxon>
        <taxon>Stramenopiles</taxon>
        <taxon>Oomycota</taxon>
        <taxon>Saprolegniomycetes</taxon>
        <taxon>Saprolegniales</taxon>
        <taxon>Verrucalvaceae</taxon>
        <taxon>Aphanomyces</taxon>
    </lineage>
</organism>
<dbReference type="GO" id="GO:0031267">
    <property type="term" value="F:small GTPase binding"/>
    <property type="evidence" value="ECO:0007669"/>
    <property type="project" value="TreeGrafter"/>
</dbReference>
<dbReference type="GO" id="GO:0016192">
    <property type="term" value="P:vesicle-mediated transport"/>
    <property type="evidence" value="ECO:0007669"/>
    <property type="project" value="InterPro"/>
</dbReference>
<dbReference type="RefSeq" id="XP_008869177.1">
    <property type="nucleotide sequence ID" value="XM_008870955.1"/>
</dbReference>
<dbReference type="SUPFAM" id="SSF109993">
    <property type="entry name" value="VPS9 domain"/>
    <property type="match status" value="1"/>
</dbReference>
<dbReference type="SMART" id="SM00167">
    <property type="entry name" value="VPS9"/>
    <property type="match status" value="1"/>
</dbReference>
<dbReference type="GeneID" id="20083101"/>
<dbReference type="VEuPathDB" id="FungiDB:H310_06051"/>
<evidence type="ECO:0000313" key="3">
    <source>
        <dbReference type="EMBL" id="ETW02572.1"/>
    </source>
</evidence>
<name>A0A024U9K7_9STRA</name>
<dbReference type="GO" id="GO:0005085">
    <property type="term" value="F:guanyl-nucleotide exchange factor activity"/>
    <property type="evidence" value="ECO:0007669"/>
    <property type="project" value="InterPro"/>
</dbReference>
<dbReference type="Gene3D" id="1.10.246.120">
    <property type="match status" value="1"/>
</dbReference>
<gene>
    <name evidence="3" type="ORF">H310_06051</name>
</gene>
<reference evidence="3" key="1">
    <citation type="submission" date="2013-12" db="EMBL/GenBank/DDBJ databases">
        <title>The Genome Sequence of Aphanomyces invadans NJM9701.</title>
        <authorList>
            <consortium name="The Broad Institute Genomics Platform"/>
            <person name="Russ C."/>
            <person name="Tyler B."/>
            <person name="van West P."/>
            <person name="Dieguez-Uribeondo J."/>
            <person name="Young S.K."/>
            <person name="Zeng Q."/>
            <person name="Gargeya S."/>
            <person name="Fitzgerald M."/>
            <person name="Abouelleil A."/>
            <person name="Alvarado L."/>
            <person name="Chapman S.B."/>
            <person name="Gainer-Dewar J."/>
            <person name="Goldberg J."/>
            <person name="Griggs A."/>
            <person name="Gujja S."/>
            <person name="Hansen M."/>
            <person name="Howarth C."/>
            <person name="Imamovic A."/>
            <person name="Ireland A."/>
            <person name="Larimer J."/>
            <person name="McCowan C."/>
            <person name="Murphy C."/>
            <person name="Pearson M."/>
            <person name="Poon T.W."/>
            <person name="Priest M."/>
            <person name="Roberts A."/>
            <person name="Saif S."/>
            <person name="Shea T."/>
            <person name="Sykes S."/>
            <person name="Wortman J."/>
            <person name="Nusbaum C."/>
            <person name="Birren B."/>
        </authorList>
    </citation>
    <scope>NUCLEOTIDE SEQUENCE [LARGE SCALE GENOMIC DNA]</scope>
    <source>
        <strain evidence="3">NJM9701</strain>
    </source>
</reference>
<dbReference type="InterPro" id="IPR037191">
    <property type="entry name" value="VPS9_dom_sf"/>
</dbReference>
<dbReference type="GO" id="GO:0005829">
    <property type="term" value="C:cytosol"/>
    <property type="evidence" value="ECO:0007669"/>
    <property type="project" value="TreeGrafter"/>
</dbReference>
<evidence type="ECO:0000256" key="1">
    <source>
        <dbReference type="SAM" id="MobiDB-lite"/>
    </source>
</evidence>
<dbReference type="PANTHER" id="PTHR23101">
    <property type="entry name" value="RAB GDP/GTP EXCHANGE FACTOR"/>
    <property type="match status" value="1"/>
</dbReference>
<dbReference type="GO" id="GO:0030139">
    <property type="term" value="C:endocytic vesicle"/>
    <property type="evidence" value="ECO:0007669"/>
    <property type="project" value="TreeGrafter"/>
</dbReference>
<proteinExistence type="predicted"/>
<dbReference type="InterPro" id="IPR045046">
    <property type="entry name" value="Vps9-like"/>
</dbReference>